<dbReference type="PANTHER" id="PTHR10229:SF0">
    <property type="entry name" value="GTP-BINDING PROTEIN 6-RELATED"/>
    <property type="match status" value="1"/>
</dbReference>
<accession>A0A532V329</accession>
<comment type="cofactor">
    <cofactor evidence="8">
        <name>Mg(2+)</name>
        <dbReference type="ChEBI" id="CHEBI:18420"/>
    </cofactor>
</comment>
<feature type="binding site" evidence="7">
    <location>
        <begin position="216"/>
        <end position="223"/>
    </location>
    <ligand>
        <name>GTP</name>
        <dbReference type="ChEBI" id="CHEBI:37565"/>
    </ligand>
</feature>
<protein>
    <recommendedName>
        <fullName evidence="6">GTPase HflX</fullName>
    </recommendedName>
    <alternativeName>
        <fullName evidence="6">GTP-binding protein HflX</fullName>
    </alternativeName>
</protein>
<dbReference type="GO" id="GO:0005737">
    <property type="term" value="C:cytoplasm"/>
    <property type="evidence" value="ECO:0007669"/>
    <property type="project" value="UniProtKB-SubCell"/>
</dbReference>
<sequence length="437" mass="49343">MFSQEKPKAERVLLVAVARDNRLRWDAVDSLAELAALAETAGAEVVEKILQIRQKPDPRSFVGRGKLAYLKAICSQLAIDLVIFDNPLTPTQLRFIAEELKRRTIDRTALILDIFALHARSGEANTQVELAQLEYQYTKLTGWGRELSRLGGRSGALGGRAVGIGTRGPGETKLEVDRRRIQERINRLKKELDHIERERDTQRKRRKRLLTVTMAGYTNAGKSTLLNALAAEHTFVSSRLFSTLDSTTRVVELEENIPMLLTDTVGLIKNLPTQLVASFRATLQEISEADVVLHVADSSDRHLDQKIEVVERHLVELGAEGIPRVLVLNKSDLLFDEIVKEKLARRYEEATFVSALHSQGLEGLRRRIRELAAEILIEVEVKIPRSHPEWEHRFYEAGDVLERIECPESVTLKVRGYRALLEGLNKEFRSLLASADT</sequence>
<evidence type="ECO:0000256" key="8">
    <source>
        <dbReference type="PIRSR" id="PIRSR006809-2"/>
    </source>
</evidence>
<keyword evidence="1 6" id="KW-0963">Cytoplasm</keyword>
<dbReference type="Pfam" id="PF01926">
    <property type="entry name" value="MMR_HSR1"/>
    <property type="match status" value="1"/>
</dbReference>
<dbReference type="Gene3D" id="6.10.250.2860">
    <property type="match status" value="1"/>
</dbReference>
<gene>
    <name evidence="6 11" type="primary">hflX</name>
    <name evidence="11" type="ORF">CEE36_08050</name>
</gene>
<dbReference type="CDD" id="cd01878">
    <property type="entry name" value="HflX"/>
    <property type="match status" value="1"/>
</dbReference>
<dbReference type="InterPro" id="IPR042108">
    <property type="entry name" value="GTPase_HflX_N_sf"/>
</dbReference>
<dbReference type="NCBIfam" id="TIGR03156">
    <property type="entry name" value="GTP_HflX"/>
    <property type="match status" value="1"/>
</dbReference>
<evidence type="ECO:0000256" key="6">
    <source>
        <dbReference type="HAMAP-Rule" id="MF_00900"/>
    </source>
</evidence>
<evidence type="ECO:0000313" key="11">
    <source>
        <dbReference type="EMBL" id="TKJ41397.1"/>
    </source>
</evidence>
<dbReference type="NCBIfam" id="TIGR00231">
    <property type="entry name" value="small_GTP"/>
    <property type="match status" value="1"/>
</dbReference>
<dbReference type="PANTHER" id="PTHR10229">
    <property type="entry name" value="GTP-BINDING PROTEIN HFLX"/>
    <property type="match status" value="1"/>
</dbReference>
<dbReference type="Proteomes" id="UP000317778">
    <property type="component" value="Unassembled WGS sequence"/>
</dbReference>
<dbReference type="GO" id="GO:0043022">
    <property type="term" value="F:ribosome binding"/>
    <property type="evidence" value="ECO:0007669"/>
    <property type="project" value="TreeGrafter"/>
</dbReference>
<dbReference type="InterPro" id="IPR032305">
    <property type="entry name" value="GTP-bd_M"/>
</dbReference>
<dbReference type="GO" id="GO:0005525">
    <property type="term" value="F:GTP binding"/>
    <property type="evidence" value="ECO:0007669"/>
    <property type="project" value="UniProtKB-UniRule"/>
</dbReference>
<dbReference type="PROSITE" id="PS51705">
    <property type="entry name" value="G_HFLX"/>
    <property type="match status" value="1"/>
</dbReference>
<comment type="similarity">
    <text evidence="6">Belongs to the TRAFAC class OBG-HflX-like GTPase superfamily. HflX GTPase family.</text>
</comment>
<dbReference type="InterPro" id="IPR030394">
    <property type="entry name" value="G_HFLX_dom"/>
</dbReference>
<dbReference type="AlphaFoldDB" id="A0A532V329"/>
<dbReference type="Pfam" id="PF16360">
    <property type="entry name" value="GTP-bdg_M"/>
    <property type="match status" value="1"/>
</dbReference>
<evidence type="ECO:0000256" key="4">
    <source>
        <dbReference type="ARBA" id="ARBA00022842"/>
    </source>
</evidence>
<feature type="binding site" evidence="7">
    <location>
        <begin position="263"/>
        <end position="266"/>
    </location>
    <ligand>
        <name>GTP</name>
        <dbReference type="ChEBI" id="CHEBI:37565"/>
    </ligand>
</feature>
<dbReference type="Pfam" id="PF13167">
    <property type="entry name" value="GTP-bdg_N"/>
    <property type="match status" value="1"/>
</dbReference>
<dbReference type="FunFam" id="3.40.50.11060:FF:000001">
    <property type="entry name" value="GTPase HflX"/>
    <property type="match status" value="1"/>
</dbReference>
<dbReference type="PIRSF" id="PIRSF006809">
    <property type="entry name" value="GTP-binding_hflX_prd"/>
    <property type="match status" value="1"/>
</dbReference>
<dbReference type="GO" id="GO:0046872">
    <property type="term" value="F:metal ion binding"/>
    <property type="evidence" value="ECO:0007669"/>
    <property type="project" value="UniProtKB-KW"/>
</dbReference>
<dbReference type="InterPro" id="IPR005225">
    <property type="entry name" value="Small_GTP-bd"/>
</dbReference>
<dbReference type="GO" id="GO:0003924">
    <property type="term" value="F:GTPase activity"/>
    <property type="evidence" value="ECO:0007669"/>
    <property type="project" value="UniProtKB-UniRule"/>
</dbReference>
<dbReference type="PRINTS" id="PR00326">
    <property type="entry name" value="GTP1OBG"/>
</dbReference>
<keyword evidence="3 6" id="KW-0547">Nucleotide-binding</keyword>
<evidence type="ECO:0000256" key="5">
    <source>
        <dbReference type="ARBA" id="ARBA00023134"/>
    </source>
</evidence>
<dbReference type="InterPro" id="IPR025121">
    <property type="entry name" value="GTPase_HflX_N"/>
</dbReference>
<feature type="binding site" evidence="7">
    <location>
        <begin position="354"/>
        <end position="356"/>
    </location>
    <ligand>
        <name>GTP</name>
        <dbReference type="ChEBI" id="CHEBI:37565"/>
    </ligand>
</feature>
<keyword evidence="5 6" id="KW-0342">GTP-binding</keyword>
<feature type="binding site" evidence="7">
    <location>
        <begin position="241"/>
        <end position="245"/>
    </location>
    <ligand>
        <name>GTP</name>
        <dbReference type="ChEBI" id="CHEBI:37565"/>
    </ligand>
</feature>
<feature type="binding site" evidence="8">
    <location>
        <position position="243"/>
    </location>
    <ligand>
        <name>Mg(2+)</name>
        <dbReference type="ChEBI" id="CHEBI:18420"/>
    </ligand>
</feature>
<keyword evidence="9" id="KW-0175">Coiled coil</keyword>
<feature type="binding site" evidence="7">
    <location>
        <begin position="329"/>
        <end position="332"/>
    </location>
    <ligand>
        <name>GTP</name>
        <dbReference type="ChEBI" id="CHEBI:37565"/>
    </ligand>
</feature>
<dbReference type="Gene3D" id="3.40.50.11060">
    <property type="entry name" value="GTPase HflX, N-terminal domain"/>
    <property type="match status" value="1"/>
</dbReference>
<reference evidence="11 12" key="1">
    <citation type="submission" date="2017-06" db="EMBL/GenBank/DDBJ databases">
        <title>Novel microbial phyla capable of carbon fixation and sulfur reduction in deep-sea sediments.</title>
        <authorList>
            <person name="Huang J."/>
            <person name="Baker B."/>
            <person name="Wang Y."/>
        </authorList>
    </citation>
    <scope>NUCLEOTIDE SEQUENCE [LARGE SCALE GENOMIC DNA]</scope>
    <source>
        <strain evidence="11">B3_TA06</strain>
    </source>
</reference>
<dbReference type="InterPro" id="IPR027417">
    <property type="entry name" value="P-loop_NTPase"/>
</dbReference>
<evidence type="ECO:0000256" key="9">
    <source>
        <dbReference type="SAM" id="Coils"/>
    </source>
</evidence>
<dbReference type="InterPro" id="IPR006073">
    <property type="entry name" value="GTP-bd"/>
</dbReference>
<evidence type="ECO:0000256" key="7">
    <source>
        <dbReference type="PIRSR" id="PIRSR006809-1"/>
    </source>
</evidence>
<feature type="binding site" evidence="8">
    <location>
        <position position="223"/>
    </location>
    <ligand>
        <name>Mg(2+)</name>
        <dbReference type="ChEBI" id="CHEBI:18420"/>
    </ligand>
</feature>
<evidence type="ECO:0000256" key="2">
    <source>
        <dbReference type="ARBA" id="ARBA00022723"/>
    </source>
</evidence>
<dbReference type="EMBL" id="NJBO01000013">
    <property type="protein sequence ID" value="TKJ41397.1"/>
    <property type="molecule type" value="Genomic_DNA"/>
</dbReference>
<comment type="caution">
    <text evidence="11">The sequence shown here is derived from an EMBL/GenBank/DDBJ whole genome shotgun (WGS) entry which is preliminary data.</text>
</comment>
<dbReference type="HAMAP" id="MF_00900">
    <property type="entry name" value="GTPase_HflX"/>
    <property type="match status" value="1"/>
</dbReference>
<dbReference type="Gene3D" id="3.40.50.300">
    <property type="entry name" value="P-loop containing nucleotide triphosphate hydrolases"/>
    <property type="match status" value="1"/>
</dbReference>
<comment type="subunit">
    <text evidence="6">Monomer. Associates with the 50S ribosomal subunit.</text>
</comment>
<evidence type="ECO:0000313" key="12">
    <source>
        <dbReference type="Proteomes" id="UP000317778"/>
    </source>
</evidence>
<feature type="coiled-coil region" evidence="9">
    <location>
        <begin position="171"/>
        <end position="205"/>
    </location>
</feature>
<keyword evidence="4 8" id="KW-0460">Magnesium</keyword>
<name>A0A532V329_UNCT6</name>
<dbReference type="InterPro" id="IPR016496">
    <property type="entry name" value="GTPase_HflX"/>
</dbReference>
<keyword evidence="2 8" id="KW-0479">Metal-binding</keyword>
<dbReference type="SUPFAM" id="SSF52540">
    <property type="entry name" value="P-loop containing nucleoside triphosphate hydrolases"/>
    <property type="match status" value="1"/>
</dbReference>
<evidence type="ECO:0000259" key="10">
    <source>
        <dbReference type="PROSITE" id="PS51705"/>
    </source>
</evidence>
<organism evidence="11 12">
    <name type="scientific">candidate division TA06 bacterium B3_TA06</name>
    <dbReference type="NCBI Taxonomy" id="2012487"/>
    <lineage>
        <taxon>Bacteria</taxon>
        <taxon>Bacteria division TA06</taxon>
    </lineage>
</organism>
<feature type="domain" description="Hflx-type G" evidence="10">
    <location>
        <begin position="210"/>
        <end position="376"/>
    </location>
</feature>
<proteinExistence type="inferred from homology"/>
<comment type="function">
    <text evidence="6">GTPase that associates with the 50S ribosomal subunit and may have a role during protein synthesis or ribosome biogenesis.</text>
</comment>
<evidence type="ECO:0000256" key="3">
    <source>
        <dbReference type="ARBA" id="ARBA00022741"/>
    </source>
</evidence>
<comment type="subcellular location">
    <subcellularLocation>
        <location evidence="6">Cytoplasm</location>
    </subcellularLocation>
    <text evidence="6">May associate with membranes.</text>
</comment>
<evidence type="ECO:0000256" key="1">
    <source>
        <dbReference type="ARBA" id="ARBA00022490"/>
    </source>
</evidence>